<protein>
    <submittedName>
        <fullName evidence="1">Uncharacterized protein</fullName>
    </submittedName>
</protein>
<dbReference type="Proteomes" id="UP000006898">
    <property type="component" value="Chromosome"/>
</dbReference>
<sequence length="79" mass="8631">MRCTPSSPPLKRKRFGGLSNSFVLLSPRIMPTVRSQQRLSGGLGRDTARTSAISSSGRLGFESFWAEEGGIEATVNKFR</sequence>
<gene>
    <name evidence="1" type="ORF">DAMO_2169</name>
</gene>
<dbReference type="EMBL" id="FP565575">
    <property type="protein sequence ID" value="CBE69219.1"/>
    <property type="molecule type" value="Genomic_DNA"/>
</dbReference>
<reference evidence="1 2" key="1">
    <citation type="journal article" date="2010" name="Nature">
        <title>Nitrite-driven anaerobic methane oxidation by oxygenic bacteria.</title>
        <authorList>
            <person name="Ettwig K.F."/>
            <person name="Butler M.K."/>
            <person name="Le Paslier D."/>
            <person name="Pelletier E."/>
            <person name="Mangenot S."/>
            <person name="Kuypers M.M.M."/>
            <person name="Schreiber F."/>
            <person name="Dutilh B.E."/>
            <person name="Zedelius J."/>
            <person name="de Beer D."/>
            <person name="Gloerich J."/>
            <person name="Wessels H.J.C.T."/>
            <person name="van Allen T."/>
            <person name="Luesken F."/>
            <person name="Wu M."/>
            <person name="van de Pas-Schoonen K.T."/>
            <person name="Op den Camp H.J.M."/>
            <person name="Janssen-Megens E.M."/>
            <person name="Francoijs K-J."/>
            <person name="Stunnenberg H."/>
            <person name="Weissenbach J."/>
            <person name="Jetten M.S.M."/>
            <person name="Strous M."/>
        </authorList>
    </citation>
    <scope>NUCLEOTIDE SEQUENCE [LARGE SCALE GENOMIC DNA]</scope>
</reference>
<dbReference type="AlphaFoldDB" id="D5MHI7"/>
<name>D5MHI7_METO1</name>
<evidence type="ECO:0000313" key="1">
    <source>
        <dbReference type="EMBL" id="CBE69219.1"/>
    </source>
</evidence>
<organism evidence="1 2">
    <name type="scientific">Methylomirabilis oxygeniifera</name>
    <dbReference type="NCBI Taxonomy" id="671143"/>
    <lineage>
        <taxon>Bacteria</taxon>
        <taxon>Candidatus Methylomirabilota</taxon>
        <taxon>Candidatus Methylomirabilia</taxon>
        <taxon>Candidatus Methylomirabilales</taxon>
        <taxon>Candidatus Methylomirabilaceae</taxon>
        <taxon>Candidatus Methylomirabilis</taxon>
    </lineage>
</organism>
<dbReference type="KEGG" id="mox:DAMO_2169"/>
<accession>D5MHI7</accession>
<evidence type="ECO:0000313" key="2">
    <source>
        <dbReference type="Proteomes" id="UP000006898"/>
    </source>
</evidence>
<dbReference type="HOGENOM" id="CLU_2599500_0_0_0"/>
<proteinExistence type="predicted"/>